<name>A0A1G2PM36_9BACT</name>
<reference evidence="1 2" key="1">
    <citation type="journal article" date="2016" name="Nat. Commun.">
        <title>Thousands of microbial genomes shed light on interconnected biogeochemical processes in an aquifer system.</title>
        <authorList>
            <person name="Anantharaman K."/>
            <person name="Brown C.T."/>
            <person name="Hug L.A."/>
            <person name="Sharon I."/>
            <person name="Castelle C.J."/>
            <person name="Probst A.J."/>
            <person name="Thomas B.C."/>
            <person name="Singh A."/>
            <person name="Wilkins M.J."/>
            <person name="Karaoz U."/>
            <person name="Brodie E.L."/>
            <person name="Williams K.H."/>
            <person name="Hubbard S.S."/>
            <person name="Banfield J.F."/>
        </authorList>
    </citation>
    <scope>NUCLEOTIDE SEQUENCE [LARGE SCALE GENOMIC DNA]</scope>
</reference>
<organism evidence="1 2">
    <name type="scientific">Candidatus Terrybacteria bacterium RIFCSPHIGHO2_01_FULL_48_17</name>
    <dbReference type="NCBI Taxonomy" id="1802362"/>
    <lineage>
        <taxon>Bacteria</taxon>
        <taxon>Candidatus Terryibacteriota</taxon>
    </lineage>
</organism>
<comment type="caution">
    <text evidence="1">The sequence shown here is derived from an EMBL/GenBank/DDBJ whole genome shotgun (WGS) entry which is preliminary data.</text>
</comment>
<evidence type="ECO:0000313" key="2">
    <source>
        <dbReference type="Proteomes" id="UP000177629"/>
    </source>
</evidence>
<evidence type="ECO:0000313" key="1">
    <source>
        <dbReference type="EMBL" id="OHA48701.1"/>
    </source>
</evidence>
<accession>A0A1G2PM36</accession>
<proteinExistence type="predicted"/>
<gene>
    <name evidence="1" type="ORF">A2806_01080</name>
</gene>
<dbReference type="EMBL" id="MHSS01000004">
    <property type="protein sequence ID" value="OHA48701.1"/>
    <property type="molecule type" value="Genomic_DNA"/>
</dbReference>
<dbReference type="Proteomes" id="UP000177629">
    <property type="component" value="Unassembled WGS sequence"/>
</dbReference>
<sequence length="61" mass="7244">MQEITGSVMPPMLYLRCVGNKCHWITHGEFLQLQEGIRGKEIIESMRRRDQDRLSVHSFRE</sequence>
<protein>
    <submittedName>
        <fullName evidence="1">Uncharacterized protein</fullName>
    </submittedName>
</protein>
<dbReference type="AlphaFoldDB" id="A0A1G2PM36"/>